<evidence type="ECO:0000313" key="1">
    <source>
        <dbReference type="EMBL" id="UWP95170.1"/>
    </source>
</evidence>
<accession>A0A9Q9HE87</accession>
<dbReference type="AlphaFoldDB" id="A0A9Q9HE87"/>
<name>A0A9Q9HE87_9RHOB</name>
<proteinExistence type="predicted"/>
<dbReference type="EMBL" id="CP080776">
    <property type="protein sequence ID" value="UWP95170.1"/>
    <property type="molecule type" value="Genomic_DNA"/>
</dbReference>
<reference evidence="1" key="1">
    <citation type="submission" date="2021-08" db="EMBL/GenBank/DDBJ databases">
        <authorList>
            <person name="Nwanade C."/>
            <person name="Wang M."/>
            <person name="Masoudi A."/>
            <person name="Yu Z."/>
            <person name="Liu J."/>
        </authorList>
    </citation>
    <scope>NUCLEOTIDE SEQUENCE</scope>
    <source>
        <strain evidence="1">S056</strain>
    </source>
</reference>
<dbReference type="RefSeq" id="WP_259805928.1">
    <property type="nucleotide sequence ID" value="NZ_CP080776.1"/>
</dbReference>
<dbReference type="Proteomes" id="UP001057991">
    <property type="component" value="Chromosome"/>
</dbReference>
<protein>
    <submittedName>
        <fullName evidence="1">Uncharacterized protein</fullName>
    </submittedName>
</protein>
<organism evidence="1 2">
    <name type="scientific">Aliiroseovarius crassostreae</name>
    <dbReference type="NCBI Taxonomy" id="154981"/>
    <lineage>
        <taxon>Bacteria</taxon>
        <taxon>Pseudomonadati</taxon>
        <taxon>Pseudomonadota</taxon>
        <taxon>Alphaproteobacteria</taxon>
        <taxon>Rhodobacterales</taxon>
        <taxon>Paracoccaceae</taxon>
        <taxon>Aliiroseovarius</taxon>
    </lineage>
</organism>
<sequence>MFGNFSRHMPSACAPDRFAGCLPNLLFASLILLAAIFPIKAAWALAPRSPEPGATIVIRNDRGGSVRQRYYEIQRINRLGQSVEIRGSICMSSCTMFLGADNVCVSPETTFGFHGPFRFGARLSAAEFDEWSNLIASHYPASVKTWYIHKARHQSFGISRLKGRELIRLGVARCR</sequence>
<gene>
    <name evidence="1" type="ORF">K3X48_13465</name>
</gene>
<evidence type="ECO:0000313" key="2">
    <source>
        <dbReference type="Proteomes" id="UP001057991"/>
    </source>
</evidence>